<dbReference type="EMBL" id="PIPI01000002">
    <property type="protein sequence ID" value="RUO20641.1"/>
    <property type="molecule type" value="Genomic_DNA"/>
</dbReference>
<evidence type="ECO:0000256" key="1">
    <source>
        <dbReference type="SAM" id="SignalP"/>
    </source>
</evidence>
<name>A0A432VW12_9GAMM</name>
<feature type="chain" id="PRO_5019367788" evidence="1">
    <location>
        <begin position="23"/>
        <end position="165"/>
    </location>
</feature>
<accession>A0A432VW12</accession>
<gene>
    <name evidence="2" type="ORF">CWE06_04845</name>
</gene>
<dbReference type="Proteomes" id="UP000288212">
    <property type="component" value="Unassembled WGS sequence"/>
</dbReference>
<protein>
    <submittedName>
        <fullName evidence="2">Uncharacterized protein</fullName>
    </submittedName>
</protein>
<comment type="caution">
    <text evidence="2">The sequence shown here is derived from an EMBL/GenBank/DDBJ whole genome shotgun (WGS) entry which is preliminary data.</text>
</comment>
<keyword evidence="3" id="KW-1185">Reference proteome</keyword>
<evidence type="ECO:0000313" key="2">
    <source>
        <dbReference type="EMBL" id="RUO20641.1"/>
    </source>
</evidence>
<dbReference type="AlphaFoldDB" id="A0A432VW12"/>
<organism evidence="2 3">
    <name type="scientific">Aliidiomarina haloalkalitolerans</name>
    <dbReference type="NCBI Taxonomy" id="859059"/>
    <lineage>
        <taxon>Bacteria</taxon>
        <taxon>Pseudomonadati</taxon>
        <taxon>Pseudomonadota</taxon>
        <taxon>Gammaproteobacteria</taxon>
        <taxon>Alteromonadales</taxon>
        <taxon>Idiomarinaceae</taxon>
        <taxon>Aliidiomarina</taxon>
    </lineage>
</organism>
<keyword evidence="1" id="KW-0732">Signal</keyword>
<proteinExistence type="predicted"/>
<reference evidence="2 3" key="1">
    <citation type="journal article" date="2011" name="Front. Microbiol.">
        <title>Genomic signatures of strain selection and enhancement in Bacillus atrophaeus var. globigii, a historical biowarfare simulant.</title>
        <authorList>
            <person name="Gibbons H.S."/>
            <person name="Broomall S.M."/>
            <person name="McNew L.A."/>
            <person name="Daligault H."/>
            <person name="Chapman C."/>
            <person name="Bruce D."/>
            <person name="Karavis M."/>
            <person name="Krepps M."/>
            <person name="McGregor P.A."/>
            <person name="Hong C."/>
            <person name="Park K.H."/>
            <person name="Akmal A."/>
            <person name="Feldman A."/>
            <person name="Lin J.S."/>
            <person name="Chang W.E."/>
            <person name="Higgs B.W."/>
            <person name="Demirev P."/>
            <person name="Lindquist J."/>
            <person name="Liem A."/>
            <person name="Fochler E."/>
            <person name="Read T.D."/>
            <person name="Tapia R."/>
            <person name="Johnson S."/>
            <person name="Bishop-Lilly K.A."/>
            <person name="Detter C."/>
            <person name="Han C."/>
            <person name="Sozhamannan S."/>
            <person name="Rosenzweig C.N."/>
            <person name="Skowronski E.W."/>
        </authorList>
    </citation>
    <scope>NUCLEOTIDE SEQUENCE [LARGE SCALE GENOMIC DNA]</scope>
    <source>
        <strain evidence="2 3">AK5</strain>
    </source>
</reference>
<feature type="signal peptide" evidence="1">
    <location>
        <begin position="1"/>
        <end position="22"/>
    </location>
</feature>
<dbReference type="RefSeq" id="WP_126791744.1">
    <property type="nucleotide sequence ID" value="NZ_PIPI01000002.1"/>
</dbReference>
<sequence>MLNYLSRTLLISTLALTSFSLAANEVPPWQPASPQDYNVAEQFFLQHDCRLIFPAVYFYDPQNETWLSSTAATEKFPDAAPLIRENNCQENIPRTTVAETFQITIDDNAEFIVLFVGPLEGMLGVMYPPGSPQRTELDQQLESLDSYAHYPRFWVTPPMTGVRPQ</sequence>
<evidence type="ECO:0000313" key="3">
    <source>
        <dbReference type="Proteomes" id="UP000288212"/>
    </source>
</evidence>